<dbReference type="Gene3D" id="3.10.20.370">
    <property type="match status" value="1"/>
</dbReference>
<evidence type="ECO:0000313" key="8">
    <source>
        <dbReference type="EMBL" id="KAK3107556.1"/>
    </source>
</evidence>
<sequence length="161" mass="18403">MTKKGKPNRLEWSESAEHAFQSLKQALVKFPILKLPDIGQMFILQTDASNRGIGAVLLQHSGNEKLPVAYAGRKLKESEQNYATIEKECLAIIWAVSKFQRYLYGAEFLLETDHKPLIYLHQAKVNNARLMRWALSLQPYRFRLMSIKGKENVGADSLSRI</sequence>
<comment type="caution">
    <text evidence="8">The sequence shown here is derived from an EMBL/GenBank/DDBJ whole genome shotgun (WGS) entry which is preliminary data.</text>
</comment>
<proteinExistence type="predicted"/>
<accession>A0AA88YU64</accession>
<dbReference type="InterPro" id="IPR050951">
    <property type="entry name" value="Retrovirus_Pol_polyprotein"/>
</dbReference>
<dbReference type="Proteomes" id="UP001186944">
    <property type="component" value="Unassembled WGS sequence"/>
</dbReference>
<keyword evidence="2" id="KW-0548">Nucleotidyltransferase</keyword>
<evidence type="ECO:0000313" key="9">
    <source>
        <dbReference type="Proteomes" id="UP001186944"/>
    </source>
</evidence>
<dbReference type="CDD" id="cd09274">
    <property type="entry name" value="RNase_HI_RT_Ty3"/>
    <property type="match status" value="1"/>
</dbReference>
<protein>
    <recommendedName>
        <fullName evidence="7">Reverse transcriptase RNase H-like domain-containing protein</fullName>
    </recommendedName>
</protein>
<keyword evidence="5" id="KW-0378">Hydrolase</keyword>
<keyword evidence="1" id="KW-0808">Transferase</keyword>
<dbReference type="EMBL" id="VSWD01000002">
    <property type="protein sequence ID" value="KAK3107556.1"/>
    <property type="molecule type" value="Genomic_DNA"/>
</dbReference>
<organism evidence="8 9">
    <name type="scientific">Pinctada imbricata</name>
    <name type="common">Atlantic pearl-oyster</name>
    <name type="synonym">Pinctada martensii</name>
    <dbReference type="NCBI Taxonomy" id="66713"/>
    <lineage>
        <taxon>Eukaryota</taxon>
        <taxon>Metazoa</taxon>
        <taxon>Spiralia</taxon>
        <taxon>Lophotrochozoa</taxon>
        <taxon>Mollusca</taxon>
        <taxon>Bivalvia</taxon>
        <taxon>Autobranchia</taxon>
        <taxon>Pteriomorphia</taxon>
        <taxon>Pterioida</taxon>
        <taxon>Pterioidea</taxon>
        <taxon>Pteriidae</taxon>
        <taxon>Pinctada</taxon>
    </lineage>
</organism>
<evidence type="ECO:0000256" key="1">
    <source>
        <dbReference type="ARBA" id="ARBA00022679"/>
    </source>
</evidence>
<name>A0AA88YU64_PINIB</name>
<dbReference type="InterPro" id="IPR043502">
    <property type="entry name" value="DNA/RNA_pol_sf"/>
</dbReference>
<dbReference type="GO" id="GO:0004519">
    <property type="term" value="F:endonuclease activity"/>
    <property type="evidence" value="ECO:0007669"/>
    <property type="project" value="UniProtKB-KW"/>
</dbReference>
<evidence type="ECO:0000256" key="5">
    <source>
        <dbReference type="ARBA" id="ARBA00022801"/>
    </source>
</evidence>
<evidence type="ECO:0000256" key="4">
    <source>
        <dbReference type="ARBA" id="ARBA00022759"/>
    </source>
</evidence>
<dbReference type="PANTHER" id="PTHR37984">
    <property type="entry name" value="PROTEIN CBG26694"/>
    <property type="match status" value="1"/>
</dbReference>
<dbReference type="InterPro" id="IPR041373">
    <property type="entry name" value="RT_RNaseH"/>
</dbReference>
<evidence type="ECO:0000256" key="2">
    <source>
        <dbReference type="ARBA" id="ARBA00022695"/>
    </source>
</evidence>
<dbReference type="FunFam" id="3.10.20.370:FF:000001">
    <property type="entry name" value="Retrovirus-related Pol polyprotein from transposon 17.6-like protein"/>
    <property type="match status" value="1"/>
</dbReference>
<keyword evidence="6" id="KW-0695">RNA-directed DNA polymerase</keyword>
<evidence type="ECO:0000259" key="7">
    <source>
        <dbReference type="Pfam" id="PF17917"/>
    </source>
</evidence>
<keyword evidence="9" id="KW-1185">Reference proteome</keyword>
<dbReference type="SUPFAM" id="SSF56672">
    <property type="entry name" value="DNA/RNA polymerases"/>
    <property type="match status" value="1"/>
</dbReference>
<feature type="domain" description="Reverse transcriptase RNase H-like" evidence="7">
    <location>
        <begin position="39"/>
        <end position="140"/>
    </location>
</feature>
<dbReference type="AlphaFoldDB" id="A0AA88YU64"/>
<dbReference type="GO" id="GO:0003964">
    <property type="term" value="F:RNA-directed DNA polymerase activity"/>
    <property type="evidence" value="ECO:0007669"/>
    <property type="project" value="UniProtKB-KW"/>
</dbReference>
<dbReference type="GO" id="GO:0016787">
    <property type="term" value="F:hydrolase activity"/>
    <property type="evidence" value="ECO:0007669"/>
    <property type="project" value="UniProtKB-KW"/>
</dbReference>
<keyword evidence="3" id="KW-0540">Nuclease</keyword>
<gene>
    <name evidence="8" type="ORF">FSP39_017290</name>
</gene>
<keyword evidence="4" id="KW-0255">Endonuclease</keyword>
<dbReference type="PANTHER" id="PTHR37984:SF5">
    <property type="entry name" value="PROTEIN NYNRIN-LIKE"/>
    <property type="match status" value="1"/>
</dbReference>
<dbReference type="Pfam" id="PF17917">
    <property type="entry name" value="RT_RNaseH"/>
    <property type="match status" value="1"/>
</dbReference>
<evidence type="ECO:0000256" key="6">
    <source>
        <dbReference type="ARBA" id="ARBA00022918"/>
    </source>
</evidence>
<evidence type="ECO:0000256" key="3">
    <source>
        <dbReference type="ARBA" id="ARBA00022722"/>
    </source>
</evidence>
<reference evidence="8" key="1">
    <citation type="submission" date="2019-08" db="EMBL/GenBank/DDBJ databases">
        <title>The improved chromosome-level genome for the pearl oyster Pinctada fucata martensii using PacBio sequencing and Hi-C.</title>
        <authorList>
            <person name="Zheng Z."/>
        </authorList>
    </citation>
    <scope>NUCLEOTIDE SEQUENCE</scope>
    <source>
        <strain evidence="8">ZZ-2019</strain>
        <tissue evidence="8">Adductor muscle</tissue>
    </source>
</reference>